<keyword evidence="6 8" id="KW-1133">Transmembrane helix</keyword>
<evidence type="ECO:0000256" key="2">
    <source>
        <dbReference type="ARBA" id="ARBA00006228"/>
    </source>
</evidence>
<keyword evidence="5 8" id="KW-0812">Transmembrane</keyword>
<dbReference type="Proteomes" id="UP000199050">
    <property type="component" value="Unassembled WGS sequence"/>
</dbReference>
<dbReference type="GO" id="GO:0008324">
    <property type="term" value="F:monoatomic cation transmembrane transporter activity"/>
    <property type="evidence" value="ECO:0007669"/>
    <property type="project" value="InterPro"/>
</dbReference>
<feature type="transmembrane region" description="Helical" evidence="8">
    <location>
        <begin position="62"/>
        <end position="82"/>
    </location>
</feature>
<dbReference type="EMBL" id="FNDX01000002">
    <property type="protein sequence ID" value="SDH95686.1"/>
    <property type="molecule type" value="Genomic_DNA"/>
</dbReference>
<dbReference type="GO" id="GO:0015297">
    <property type="term" value="F:antiporter activity"/>
    <property type="evidence" value="ECO:0007669"/>
    <property type="project" value="UniProtKB-KW"/>
</dbReference>
<keyword evidence="3" id="KW-0050">Antiport</keyword>
<dbReference type="GO" id="GO:0005886">
    <property type="term" value="C:plasma membrane"/>
    <property type="evidence" value="ECO:0007669"/>
    <property type="project" value="UniProtKB-SubCell"/>
</dbReference>
<evidence type="ECO:0000256" key="4">
    <source>
        <dbReference type="ARBA" id="ARBA00022475"/>
    </source>
</evidence>
<evidence type="ECO:0000256" key="8">
    <source>
        <dbReference type="SAM" id="Phobius"/>
    </source>
</evidence>
<evidence type="ECO:0000256" key="5">
    <source>
        <dbReference type="ARBA" id="ARBA00022692"/>
    </source>
</evidence>
<evidence type="ECO:0000256" key="3">
    <source>
        <dbReference type="ARBA" id="ARBA00022449"/>
    </source>
</evidence>
<keyword evidence="7 8" id="KW-0472">Membrane</keyword>
<dbReference type="PANTHER" id="PTHR34584:SF1">
    <property type="entry name" value="NA(+)_H(+) ANTIPORTER SUBUNIT E1"/>
    <property type="match status" value="1"/>
</dbReference>
<dbReference type="OrthoDB" id="9800498at2"/>
<organism evidence="9 10">
    <name type="scientific">Paenibacillus typhae</name>
    <dbReference type="NCBI Taxonomy" id="1174501"/>
    <lineage>
        <taxon>Bacteria</taxon>
        <taxon>Bacillati</taxon>
        <taxon>Bacillota</taxon>
        <taxon>Bacilli</taxon>
        <taxon>Bacillales</taxon>
        <taxon>Paenibacillaceae</taxon>
        <taxon>Paenibacillus</taxon>
    </lineage>
</organism>
<comment type="similarity">
    <text evidence="2">Belongs to the CPA3 antiporters (TC 2.A.63) subunit E family.</text>
</comment>
<keyword evidence="4" id="KW-1003">Cell membrane</keyword>
<protein>
    <submittedName>
        <fullName evidence="9">Multisubunit sodium/proton antiporter, MrpE subunit</fullName>
    </submittedName>
</protein>
<evidence type="ECO:0000313" key="10">
    <source>
        <dbReference type="Proteomes" id="UP000199050"/>
    </source>
</evidence>
<feature type="transmembrane region" description="Helical" evidence="8">
    <location>
        <begin position="24"/>
        <end position="41"/>
    </location>
</feature>
<comment type="subcellular location">
    <subcellularLocation>
        <location evidence="1">Cell membrane</location>
        <topology evidence="1">Multi-pass membrane protein</topology>
    </subcellularLocation>
</comment>
<keyword evidence="3" id="KW-0813">Transport</keyword>
<dbReference type="AlphaFoldDB" id="A0A1G8GN04"/>
<name>A0A1G8GN04_9BACL</name>
<evidence type="ECO:0000256" key="7">
    <source>
        <dbReference type="ARBA" id="ARBA00023136"/>
    </source>
</evidence>
<evidence type="ECO:0000313" key="9">
    <source>
        <dbReference type="EMBL" id="SDH95686.1"/>
    </source>
</evidence>
<evidence type="ECO:0000256" key="6">
    <source>
        <dbReference type="ARBA" id="ARBA00022989"/>
    </source>
</evidence>
<accession>A0A1G8GN04</accession>
<sequence>MALQFLLNLLVAFLWMAINNSSSSANFIIGYLLGLVFLLMFRRAKPQKKQFYLIRFWAIVKLLLIFLRELIISNFVVISHILRPKLTIRPGIFAYETSLTTPWEVSLLSSLICLTPGTLTLDISGDGKTLYIHAIDIKDADKLVEQIRGNFEQAIVAVTRK</sequence>
<dbReference type="InterPro" id="IPR002758">
    <property type="entry name" value="Cation_antiport_E"/>
</dbReference>
<keyword evidence="10" id="KW-1185">Reference proteome</keyword>
<dbReference type="Pfam" id="PF01899">
    <property type="entry name" value="MNHE"/>
    <property type="match status" value="1"/>
</dbReference>
<dbReference type="STRING" id="1174501.SAMN05216192_102144"/>
<proteinExistence type="inferred from homology"/>
<gene>
    <name evidence="9" type="ORF">SAMN05216192_102144</name>
</gene>
<dbReference type="PANTHER" id="PTHR34584">
    <property type="entry name" value="NA(+)/H(+) ANTIPORTER SUBUNIT E1"/>
    <property type="match status" value="1"/>
</dbReference>
<dbReference type="RefSeq" id="WP_090711834.1">
    <property type="nucleotide sequence ID" value="NZ_FNDX01000002.1"/>
</dbReference>
<dbReference type="PIRSF" id="PIRSF019239">
    <property type="entry name" value="MrpE"/>
    <property type="match status" value="1"/>
</dbReference>
<reference evidence="10" key="1">
    <citation type="submission" date="2016-10" db="EMBL/GenBank/DDBJ databases">
        <authorList>
            <person name="Varghese N."/>
            <person name="Submissions S."/>
        </authorList>
    </citation>
    <scope>NUCLEOTIDE SEQUENCE [LARGE SCALE GENOMIC DNA]</scope>
    <source>
        <strain evidence="10">CGMCC 1.11012</strain>
    </source>
</reference>
<evidence type="ECO:0000256" key="1">
    <source>
        <dbReference type="ARBA" id="ARBA00004651"/>
    </source>
</evidence>